<reference evidence="4" key="1">
    <citation type="journal article" date="2014" name="PLoS ONE">
        <title>Transcriptome-Based Identification of ABC Transporters in the Western Tarnished Plant Bug Lygus hesperus.</title>
        <authorList>
            <person name="Hull J.J."/>
            <person name="Chaney K."/>
            <person name="Geib S.M."/>
            <person name="Fabrick J.A."/>
            <person name="Brent C.S."/>
            <person name="Walsh D."/>
            <person name="Lavine L.C."/>
        </authorList>
    </citation>
    <scope>NUCLEOTIDE SEQUENCE</scope>
</reference>
<name>A0A0A9W7C4_LYGHE</name>
<evidence type="ECO:0000256" key="2">
    <source>
        <dbReference type="SAM" id="MobiDB-lite"/>
    </source>
</evidence>
<keyword evidence="1" id="KW-0863">Zinc-finger</keyword>
<reference evidence="4" key="2">
    <citation type="submission" date="2014-07" db="EMBL/GenBank/DDBJ databases">
        <authorList>
            <person name="Hull J."/>
        </authorList>
    </citation>
    <scope>NUCLEOTIDE SEQUENCE</scope>
</reference>
<feature type="region of interest" description="Disordered" evidence="2">
    <location>
        <begin position="716"/>
        <end position="761"/>
    </location>
</feature>
<accession>A0A0A9W7C4</accession>
<feature type="compositionally biased region" description="Polar residues" evidence="2">
    <location>
        <begin position="864"/>
        <end position="882"/>
    </location>
</feature>
<evidence type="ECO:0000259" key="3">
    <source>
        <dbReference type="PROSITE" id="PS50157"/>
    </source>
</evidence>
<feature type="compositionally biased region" description="Polar residues" evidence="2">
    <location>
        <begin position="906"/>
        <end position="918"/>
    </location>
</feature>
<dbReference type="EMBL" id="GBHO01041206">
    <property type="protein sequence ID" value="JAG02398.1"/>
    <property type="molecule type" value="Transcribed_RNA"/>
</dbReference>
<protein>
    <submittedName>
        <fullName evidence="4">Myoneurin</fullName>
    </submittedName>
</protein>
<organism evidence="4">
    <name type="scientific">Lygus hesperus</name>
    <name type="common">Western plant bug</name>
    <dbReference type="NCBI Taxonomy" id="30085"/>
    <lineage>
        <taxon>Eukaryota</taxon>
        <taxon>Metazoa</taxon>
        <taxon>Ecdysozoa</taxon>
        <taxon>Arthropoda</taxon>
        <taxon>Hexapoda</taxon>
        <taxon>Insecta</taxon>
        <taxon>Pterygota</taxon>
        <taxon>Neoptera</taxon>
        <taxon>Paraneoptera</taxon>
        <taxon>Hemiptera</taxon>
        <taxon>Heteroptera</taxon>
        <taxon>Panheteroptera</taxon>
        <taxon>Cimicomorpha</taxon>
        <taxon>Miridae</taxon>
        <taxon>Mirini</taxon>
        <taxon>Lygus</taxon>
    </lineage>
</organism>
<dbReference type="AlphaFoldDB" id="A0A0A9W7C4"/>
<feature type="compositionally biased region" description="Polar residues" evidence="2">
    <location>
        <begin position="575"/>
        <end position="587"/>
    </location>
</feature>
<dbReference type="PROSITE" id="PS50157">
    <property type="entry name" value="ZINC_FINGER_C2H2_2"/>
    <property type="match status" value="1"/>
</dbReference>
<feature type="region of interest" description="Disordered" evidence="2">
    <location>
        <begin position="630"/>
        <end position="674"/>
    </location>
</feature>
<feature type="compositionally biased region" description="Basic residues" evidence="2">
    <location>
        <begin position="637"/>
        <end position="653"/>
    </location>
</feature>
<dbReference type="SMART" id="SM00355">
    <property type="entry name" value="ZnF_C2H2"/>
    <property type="match status" value="2"/>
</dbReference>
<feature type="region of interest" description="Disordered" evidence="2">
    <location>
        <begin position="1"/>
        <end position="20"/>
    </location>
</feature>
<dbReference type="PROSITE" id="PS00028">
    <property type="entry name" value="ZINC_FINGER_C2H2_1"/>
    <property type="match status" value="1"/>
</dbReference>
<gene>
    <name evidence="4" type="primary">mynn_1</name>
    <name evidence="4" type="ORF">CM83_51170</name>
</gene>
<feature type="region of interest" description="Disordered" evidence="2">
    <location>
        <begin position="857"/>
        <end position="928"/>
    </location>
</feature>
<feature type="compositionally biased region" description="Basic residues" evidence="2">
    <location>
        <begin position="751"/>
        <end position="761"/>
    </location>
</feature>
<evidence type="ECO:0000256" key="1">
    <source>
        <dbReference type="PROSITE-ProRule" id="PRU00042"/>
    </source>
</evidence>
<feature type="region of interest" description="Disordered" evidence="2">
    <location>
        <begin position="32"/>
        <end position="64"/>
    </location>
</feature>
<dbReference type="GO" id="GO:0008270">
    <property type="term" value="F:zinc ion binding"/>
    <property type="evidence" value="ECO:0007669"/>
    <property type="project" value="UniProtKB-KW"/>
</dbReference>
<feature type="region of interest" description="Disordered" evidence="2">
    <location>
        <begin position="562"/>
        <end position="587"/>
    </location>
</feature>
<sequence>MSQVATPEIKQPKKRGRPRKYVEGCKSEYFRTPSSATAKEKTSSDTHAANLSERTSKSQDWHNKSVEEKKRHYRLTRALKTFVSSCTAISAETWESFRLDHRNSCGLCGALFEGTEVLREHILKHVFLKCLLCSTYFNQLESFKSHVQHHTSAKFNGGVLPCSSAVLNQSNLEEFKSGCDEKIESNQEQFNSAQDEEDSDPFGIRKAMEDASLAVDCTPPNVSGGRSMPELDFSEEEVITEECSNISFENALDEVEVIHCAEKPTEIQNLERNDCIVSDLINPVPLFVCSDEMQLTENTLKNESSEGPDCLIPKINSTPNSGTLERSKCVNVVSKHDCSLDNDAKIGSSAIPIGEKCPSPTQVSSIRVGSAEVPCDHSYSKLSKEEPKKDQEIIEIDSESECSITDWQRHSSNVETVLCDDDSDSSVVFVAGPFKMPKPLKPMVFQSNSKIDEERFFGNLFHNKSSGAAHIKMPRFPSPINHNVGQPISLLDDEDETPKVPAGVNWNSSQPISLLDEEFETPTISAANNQNAGQPMSPSDVDIKIRKFPAANNEIVSPAMTVSDHEHETPRVPAANNQNTSEPMSSSDMDIEIPTFPAINNQIVSQTRSSLDEGTKTMVLDVREEVDQVDVKQGSLKSKRKKVRCPPRSGKNKRVPETASNELSLDKPSAKGRKNNAICKSEASTVKCSNKSRIQRVSRYELNSLFLDIPKSSVVVEPETPSPNKRVTRRSVSSGTRSNVCETVSGTAKKPVSRSHKKKKNSNCSEVGFLTRLYVEKSGNVPKAASIKIEMLEGQSNRCNKKKSPSVPGTIISGKDFKSFSWVVPTTSSSSKYHANDKQWKNLVDNAKASESLLQISESESDNDNNQRPQSVTDDAYKTQTEPDGMEFESSLQLSESESDNDDNLRLQSVTNDVSKTQTEPDEMEPESSLRLCESESGLGDSQKLQGDVFHNQTEPYEIEFGISEGLPNFEVVDVMNFGECTSELYANDSLTSKDPLALGLDDPLQLDGVLDVGDTSHKFPTPPRIVQPSDAKVKFDEEKFISRMASASTISMDDVPELVEGQWLVKYVVFHRLNEKVDRIMAFPEKKSYFVGFEDDREGLNEKIPEDKIIEECTYFCDYRNGNHITIPVRCSRLDQQSVSDSITEAGSFTEPNTTSDINGVQKSGNTTENQGN</sequence>
<evidence type="ECO:0000313" key="4">
    <source>
        <dbReference type="EMBL" id="JAG02398.1"/>
    </source>
</evidence>
<feature type="compositionally biased region" description="Basic and acidic residues" evidence="2">
    <location>
        <begin position="54"/>
        <end position="64"/>
    </location>
</feature>
<feature type="domain" description="C2H2-type" evidence="3">
    <location>
        <begin position="128"/>
        <end position="155"/>
    </location>
</feature>
<feature type="non-terminal residue" evidence="4">
    <location>
        <position position="1174"/>
    </location>
</feature>
<dbReference type="InterPro" id="IPR013087">
    <property type="entry name" value="Znf_C2H2_type"/>
</dbReference>
<feature type="region of interest" description="Disordered" evidence="2">
    <location>
        <begin position="1143"/>
        <end position="1174"/>
    </location>
</feature>
<proteinExistence type="predicted"/>
<keyword evidence="1" id="KW-0479">Metal-binding</keyword>
<keyword evidence="1" id="KW-0862">Zinc</keyword>